<reference evidence="1" key="1">
    <citation type="journal article" date="2014" name="Front. Microbiol.">
        <title>High frequency of phylogenetically diverse reductive dehalogenase-homologous genes in deep subseafloor sedimentary metagenomes.</title>
        <authorList>
            <person name="Kawai M."/>
            <person name="Futagami T."/>
            <person name="Toyoda A."/>
            <person name="Takaki Y."/>
            <person name="Nishi S."/>
            <person name="Hori S."/>
            <person name="Arai W."/>
            <person name="Tsubouchi T."/>
            <person name="Morono Y."/>
            <person name="Uchiyama I."/>
            <person name="Ito T."/>
            <person name="Fujiyama A."/>
            <person name="Inagaki F."/>
            <person name="Takami H."/>
        </authorList>
    </citation>
    <scope>NUCLEOTIDE SEQUENCE</scope>
    <source>
        <strain evidence="1">Expedition CK06-06</strain>
    </source>
</reference>
<organism evidence="1">
    <name type="scientific">marine sediment metagenome</name>
    <dbReference type="NCBI Taxonomy" id="412755"/>
    <lineage>
        <taxon>unclassified sequences</taxon>
        <taxon>metagenomes</taxon>
        <taxon>ecological metagenomes</taxon>
    </lineage>
</organism>
<evidence type="ECO:0000313" key="1">
    <source>
        <dbReference type="EMBL" id="GAJ12458.1"/>
    </source>
</evidence>
<gene>
    <name evidence="1" type="ORF">S12H4_45853</name>
</gene>
<comment type="caution">
    <text evidence="1">The sequence shown here is derived from an EMBL/GenBank/DDBJ whole genome shotgun (WGS) entry which is preliminary data.</text>
</comment>
<sequence length="99" mass="11236">SFSKRAGAFSKNKVMKEGYNRTLAGQYIKKREARDGFSFDPEREEYTNLITGELVEEEEACITVPEEEAVIPERPASLEEATEDTEVEEVAYKEVEIAI</sequence>
<name>X1U4I5_9ZZZZ</name>
<feature type="non-terminal residue" evidence="1">
    <location>
        <position position="1"/>
    </location>
</feature>
<accession>X1U4I5</accession>
<proteinExistence type="predicted"/>
<dbReference type="EMBL" id="BARW01028397">
    <property type="protein sequence ID" value="GAJ12458.1"/>
    <property type="molecule type" value="Genomic_DNA"/>
</dbReference>
<protein>
    <submittedName>
        <fullName evidence="1">Uncharacterized protein</fullName>
    </submittedName>
</protein>
<dbReference type="AlphaFoldDB" id="X1U4I5"/>